<feature type="transmembrane region" description="Helical" evidence="6">
    <location>
        <begin position="127"/>
        <end position="144"/>
    </location>
</feature>
<evidence type="ECO:0000313" key="7">
    <source>
        <dbReference type="EMBL" id="KAG7389367.1"/>
    </source>
</evidence>
<comment type="similarity">
    <text evidence="2 5">Belongs to the RxLR effector family.</text>
</comment>
<comment type="caution">
    <text evidence="7">The sequence shown here is derived from an EMBL/GenBank/DDBJ whole genome shotgun (WGS) entry which is preliminary data.</text>
</comment>
<keyword evidence="8" id="KW-1185">Reference proteome</keyword>
<evidence type="ECO:0000256" key="4">
    <source>
        <dbReference type="ARBA" id="ARBA00022729"/>
    </source>
</evidence>
<dbReference type="OrthoDB" id="126586at2759"/>
<keyword evidence="3 5" id="KW-0964">Secreted</keyword>
<evidence type="ECO:0000256" key="6">
    <source>
        <dbReference type="SAM" id="Phobius"/>
    </source>
</evidence>
<keyword evidence="6" id="KW-0812">Transmembrane</keyword>
<protein>
    <recommendedName>
        <fullName evidence="5">RxLR effector protein</fullName>
    </recommendedName>
</protein>
<dbReference type="Pfam" id="PF16810">
    <property type="entry name" value="RXLR"/>
    <property type="match status" value="1"/>
</dbReference>
<keyword evidence="4 5" id="KW-0732">Signal</keyword>
<proteinExistence type="inferred from homology"/>
<gene>
    <name evidence="7" type="ORF">PHYPSEUDO_010495</name>
</gene>
<reference evidence="7" key="1">
    <citation type="submission" date="2021-02" db="EMBL/GenBank/DDBJ databases">
        <authorList>
            <person name="Palmer J.M."/>
        </authorList>
    </citation>
    <scope>NUCLEOTIDE SEQUENCE</scope>
    <source>
        <strain evidence="7">SCRP734</strain>
    </source>
</reference>
<name>A0A8T1W7A3_9STRA</name>
<evidence type="ECO:0000313" key="8">
    <source>
        <dbReference type="Proteomes" id="UP000694044"/>
    </source>
</evidence>
<dbReference type="AlphaFoldDB" id="A0A8T1W7A3"/>
<comment type="domain">
    <text evidence="5">The RxLR-dEER motif acts to carry the protein into the host cell cytoplasm through binding to cell surface phosphatidylinositol-3-phosphate.</text>
</comment>
<feature type="chain" id="PRO_5035935220" description="RxLR effector protein" evidence="5">
    <location>
        <begin position="25"/>
        <end position="146"/>
    </location>
</feature>
<feature type="signal peptide" evidence="5">
    <location>
        <begin position="1"/>
        <end position="24"/>
    </location>
</feature>
<organism evidence="7 8">
    <name type="scientific">Phytophthora pseudosyringae</name>
    <dbReference type="NCBI Taxonomy" id="221518"/>
    <lineage>
        <taxon>Eukaryota</taxon>
        <taxon>Sar</taxon>
        <taxon>Stramenopiles</taxon>
        <taxon>Oomycota</taxon>
        <taxon>Peronosporomycetes</taxon>
        <taxon>Peronosporales</taxon>
        <taxon>Peronosporaceae</taxon>
        <taxon>Phytophthora</taxon>
    </lineage>
</organism>
<evidence type="ECO:0000256" key="5">
    <source>
        <dbReference type="RuleBase" id="RU367124"/>
    </source>
</evidence>
<dbReference type="PROSITE" id="PS51257">
    <property type="entry name" value="PROKAR_LIPOPROTEIN"/>
    <property type="match status" value="1"/>
</dbReference>
<evidence type="ECO:0000256" key="3">
    <source>
        <dbReference type="ARBA" id="ARBA00022525"/>
    </source>
</evidence>
<dbReference type="EMBL" id="JAGDFM010000045">
    <property type="protein sequence ID" value="KAG7389367.1"/>
    <property type="molecule type" value="Genomic_DNA"/>
</dbReference>
<keyword evidence="6" id="KW-1133">Transmembrane helix</keyword>
<sequence>MRLSLVFALFVVTLLACYNGLTSAETGVQVNAELPDSVDSPISGDITRRNLRDAAAMYDEERGLNFAKKVAGLFKSNPGLSTKVETLQKNPTALKNLEKAAVTQKTSSKLRTWFARLDANSSVTEKFFVIATILLFGIGAYLLWKR</sequence>
<keyword evidence="6" id="KW-0472">Membrane</keyword>
<evidence type="ECO:0000256" key="1">
    <source>
        <dbReference type="ARBA" id="ARBA00004613"/>
    </source>
</evidence>
<accession>A0A8T1W7A3</accession>
<evidence type="ECO:0000256" key="2">
    <source>
        <dbReference type="ARBA" id="ARBA00010400"/>
    </source>
</evidence>
<comment type="subcellular location">
    <subcellularLocation>
        <location evidence="1 5">Secreted</location>
    </subcellularLocation>
</comment>
<comment type="function">
    <text evidence="5">Effector that suppresses plant defense responses during pathogen infection.</text>
</comment>
<dbReference type="InterPro" id="IPR031825">
    <property type="entry name" value="RXLR"/>
</dbReference>
<dbReference type="Proteomes" id="UP000694044">
    <property type="component" value="Unassembled WGS sequence"/>
</dbReference>